<feature type="compositionally biased region" description="Basic and acidic residues" evidence="1">
    <location>
        <begin position="36"/>
        <end position="45"/>
    </location>
</feature>
<dbReference type="Proteomes" id="UP001497516">
    <property type="component" value="Chromosome 8"/>
</dbReference>
<dbReference type="EMBL" id="OZ034821">
    <property type="protein sequence ID" value="CAL1407630.1"/>
    <property type="molecule type" value="Genomic_DNA"/>
</dbReference>
<name>A0AAV2GDQ8_9ROSI</name>
<feature type="compositionally biased region" description="Basic and acidic residues" evidence="1">
    <location>
        <begin position="205"/>
        <end position="229"/>
    </location>
</feature>
<feature type="domain" description="Retrotransposon gag" evidence="2">
    <location>
        <begin position="97"/>
        <end position="190"/>
    </location>
</feature>
<keyword evidence="4" id="KW-1185">Reference proteome</keyword>
<accession>A0AAV2GDQ8</accession>
<evidence type="ECO:0000313" key="3">
    <source>
        <dbReference type="EMBL" id="CAL1407630.1"/>
    </source>
</evidence>
<reference evidence="3 4" key="1">
    <citation type="submission" date="2024-04" db="EMBL/GenBank/DDBJ databases">
        <authorList>
            <person name="Fracassetti M."/>
        </authorList>
    </citation>
    <scope>NUCLEOTIDE SEQUENCE [LARGE SCALE GENOMIC DNA]</scope>
</reference>
<evidence type="ECO:0000313" key="4">
    <source>
        <dbReference type="Proteomes" id="UP001497516"/>
    </source>
</evidence>
<gene>
    <name evidence="3" type="ORF">LTRI10_LOCUS47288</name>
</gene>
<sequence>MTQPGEPWRWPRTTLESGRREGQSETKPNGPTMQELENRDFGKAGESDEATAALFRGRTVTLKFPKFTGQEDLSGWMARVEKYLRYQDISEEHKVTLASFHMEDDANQWLVWIEEEFTQSGMDMTCEDFRAEFWKRYGSTDKAVEHEALAKIRQTGSVEDYQQAFERLLNRCRGCSKEAVMGTSMGGLKPEISAYIRAFEPHNTREANRLEKNSRGGDQDLARSCERRNTGNRGGSSRGFSRASSGAGTRSRTTESGTTAGSEEGHLPLDT</sequence>
<organism evidence="3 4">
    <name type="scientific">Linum trigynum</name>
    <dbReference type="NCBI Taxonomy" id="586398"/>
    <lineage>
        <taxon>Eukaryota</taxon>
        <taxon>Viridiplantae</taxon>
        <taxon>Streptophyta</taxon>
        <taxon>Embryophyta</taxon>
        <taxon>Tracheophyta</taxon>
        <taxon>Spermatophyta</taxon>
        <taxon>Magnoliopsida</taxon>
        <taxon>eudicotyledons</taxon>
        <taxon>Gunneridae</taxon>
        <taxon>Pentapetalae</taxon>
        <taxon>rosids</taxon>
        <taxon>fabids</taxon>
        <taxon>Malpighiales</taxon>
        <taxon>Linaceae</taxon>
        <taxon>Linum</taxon>
    </lineage>
</organism>
<dbReference type="AlphaFoldDB" id="A0AAV2GDQ8"/>
<dbReference type="Pfam" id="PF03732">
    <property type="entry name" value="Retrotrans_gag"/>
    <property type="match status" value="1"/>
</dbReference>
<protein>
    <recommendedName>
        <fullName evidence="2">Retrotransposon gag domain-containing protein</fullName>
    </recommendedName>
</protein>
<evidence type="ECO:0000256" key="1">
    <source>
        <dbReference type="SAM" id="MobiDB-lite"/>
    </source>
</evidence>
<dbReference type="InterPro" id="IPR005162">
    <property type="entry name" value="Retrotrans_gag_dom"/>
</dbReference>
<feature type="region of interest" description="Disordered" evidence="1">
    <location>
        <begin position="1"/>
        <end position="45"/>
    </location>
</feature>
<feature type="compositionally biased region" description="Low complexity" evidence="1">
    <location>
        <begin position="238"/>
        <end position="262"/>
    </location>
</feature>
<proteinExistence type="predicted"/>
<evidence type="ECO:0000259" key="2">
    <source>
        <dbReference type="Pfam" id="PF03732"/>
    </source>
</evidence>
<feature type="region of interest" description="Disordered" evidence="1">
    <location>
        <begin position="205"/>
        <end position="271"/>
    </location>
</feature>